<comment type="caution">
    <text evidence="4">The sequence shown here is derived from an EMBL/GenBank/DDBJ whole genome shotgun (WGS) entry which is preliminary data.</text>
</comment>
<dbReference type="AlphaFoldDB" id="A0A6L9QXQ8"/>
<feature type="active site" description="Proton acceptor" evidence="2">
    <location>
        <position position="197"/>
    </location>
</feature>
<evidence type="ECO:0000259" key="3">
    <source>
        <dbReference type="PROSITE" id="PS51635"/>
    </source>
</evidence>
<dbReference type="PANTHER" id="PTHR46394:SF1">
    <property type="entry name" value="PNPLA DOMAIN-CONTAINING PROTEIN"/>
    <property type="match status" value="1"/>
</dbReference>
<evidence type="ECO:0000313" key="5">
    <source>
        <dbReference type="Proteomes" id="UP000475532"/>
    </source>
</evidence>
<dbReference type="GO" id="GO:0016787">
    <property type="term" value="F:hydrolase activity"/>
    <property type="evidence" value="ECO:0007669"/>
    <property type="project" value="UniProtKB-UniRule"/>
</dbReference>
<feature type="short sequence motif" description="GXGXXG" evidence="2">
    <location>
        <begin position="11"/>
        <end position="16"/>
    </location>
</feature>
<proteinExistence type="predicted"/>
<dbReference type="EMBL" id="JAAGLI010001187">
    <property type="protein sequence ID" value="NEA29373.1"/>
    <property type="molecule type" value="Genomic_DNA"/>
</dbReference>
<gene>
    <name evidence="4" type="ORF">G3I70_43735</name>
</gene>
<evidence type="ECO:0000256" key="1">
    <source>
        <dbReference type="ARBA" id="ARBA00023098"/>
    </source>
</evidence>
<feature type="short sequence motif" description="GXSXG" evidence="2">
    <location>
        <begin position="41"/>
        <end position="45"/>
    </location>
</feature>
<feature type="active site" description="Nucleophile" evidence="2">
    <location>
        <position position="43"/>
    </location>
</feature>
<sequence>MDGCADLVLEGGGVKGIALVGAIAEMEARGHRFGAPARIAGTSAGAIVGSLLAAGMPVPEMVRVMRGVDYRSFQDGSRFAVVRGLSLLTTLGLHKGDALHRWIAARLRDCGVETFGQLKLDDPGSALPPEHAYKLVVVVSDISSGRMVRLPWDYERYGLDADDQPVADAVRASASIPVFFRPCRICREDGRRCVQVDGGMLSNYPITIFDREDREPRWPTFGVKLSARPQPGLFRQWRGVRGPVGYGRALVSTMAEAHDRVQMDEPSIVARTMFARTGGVLATDFDLDAPTRDRLYAAGREAAARFLDHWDYDAYLARYRHQPTPH</sequence>
<reference evidence="4 5" key="1">
    <citation type="submission" date="2020-01" db="EMBL/GenBank/DDBJ databases">
        <title>Insect and environment-associated Actinomycetes.</title>
        <authorList>
            <person name="Currrie C."/>
            <person name="Chevrette M."/>
            <person name="Carlson C."/>
            <person name="Stubbendieck R."/>
            <person name="Wendt-Pienkowski E."/>
        </authorList>
    </citation>
    <scope>NUCLEOTIDE SEQUENCE [LARGE SCALE GENOMIC DNA]</scope>
    <source>
        <strain evidence="4 5">SID10258</strain>
    </source>
</reference>
<dbReference type="PANTHER" id="PTHR46394">
    <property type="entry name" value="ANNEXIN"/>
    <property type="match status" value="1"/>
</dbReference>
<dbReference type="InterPro" id="IPR002641">
    <property type="entry name" value="PNPLA_dom"/>
</dbReference>
<dbReference type="CDD" id="cd07207">
    <property type="entry name" value="Pat_ExoU_VipD_like"/>
    <property type="match status" value="1"/>
</dbReference>
<name>A0A6L9QXQ8_9ACTN</name>
<feature type="domain" description="PNPLA" evidence="3">
    <location>
        <begin position="7"/>
        <end position="210"/>
    </location>
</feature>
<dbReference type="Pfam" id="PF01734">
    <property type="entry name" value="Patatin"/>
    <property type="match status" value="1"/>
</dbReference>
<protein>
    <submittedName>
        <fullName evidence="4">Patatin-like phospholipase family protein</fullName>
    </submittedName>
</protein>
<dbReference type="Gene3D" id="3.40.1090.10">
    <property type="entry name" value="Cytosolic phospholipase A2 catalytic domain"/>
    <property type="match status" value="2"/>
</dbReference>
<evidence type="ECO:0000313" key="4">
    <source>
        <dbReference type="EMBL" id="NEA29373.1"/>
    </source>
</evidence>
<dbReference type="GO" id="GO:0016042">
    <property type="term" value="P:lipid catabolic process"/>
    <property type="evidence" value="ECO:0007669"/>
    <property type="project" value="UniProtKB-UniRule"/>
</dbReference>
<dbReference type="InterPro" id="IPR052580">
    <property type="entry name" value="Lipid_Hydrolase"/>
</dbReference>
<accession>A0A6L9QXQ8</accession>
<dbReference type="InterPro" id="IPR016035">
    <property type="entry name" value="Acyl_Trfase/lysoPLipase"/>
</dbReference>
<dbReference type="SUPFAM" id="SSF52151">
    <property type="entry name" value="FabD/lysophospholipase-like"/>
    <property type="match status" value="1"/>
</dbReference>
<organism evidence="4 5">
    <name type="scientific">Actinomadura bangladeshensis</name>
    <dbReference type="NCBI Taxonomy" id="453573"/>
    <lineage>
        <taxon>Bacteria</taxon>
        <taxon>Bacillati</taxon>
        <taxon>Actinomycetota</taxon>
        <taxon>Actinomycetes</taxon>
        <taxon>Streptosporangiales</taxon>
        <taxon>Thermomonosporaceae</taxon>
        <taxon>Actinomadura</taxon>
    </lineage>
</organism>
<keyword evidence="2" id="KW-0378">Hydrolase</keyword>
<dbReference type="Proteomes" id="UP000475532">
    <property type="component" value="Unassembled WGS sequence"/>
</dbReference>
<feature type="short sequence motif" description="DGA/G" evidence="2">
    <location>
        <begin position="197"/>
        <end position="199"/>
    </location>
</feature>
<keyword evidence="1 2" id="KW-0443">Lipid metabolism</keyword>
<keyword evidence="2" id="KW-0442">Lipid degradation</keyword>
<evidence type="ECO:0000256" key="2">
    <source>
        <dbReference type="PROSITE-ProRule" id="PRU01161"/>
    </source>
</evidence>
<dbReference type="PROSITE" id="PS51635">
    <property type="entry name" value="PNPLA"/>
    <property type="match status" value="1"/>
</dbReference>